<sequence length="359" mass="39546">MYWIKFGIVPLIMFVMLHSTALAVDTYSTVKLNGLALSEWPVTVSSSSGKLLLSDSPEMVTDDGIMYQDTVSGDIRLFFHHVNATKEDKKIVVLLENAGEKTAHITVTKNGLGGPSLDYLQVGKEVQQKYLEGGNLYLVEVPCKESRSLISSLDHSIVKTNMLVNGMYDLTIDHPVTIKVMMMPLDADVKEFAAKAKVLAADPGEHRLRGTFEGKDRLIVGKQTYDSKKDGTVALTLADNYLDQYVRGVDATDGTPTLNYGNYGVVYKIYLPSTSGDKISYYLNPRGGEYAGWLGLEYRHQDVHTIPTPADVMSFGSHKISESAYLGTYESGKSIWMTFSPPGASNLPIKLILTPEKVK</sequence>
<evidence type="ECO:0000313" key="2">
    <source>
        <dbReference type="Proteomes" id="UP000199520"/>
    </source>
</evidence>
<organism evidence="1 2">
    <name type="scientific">Pelosinus propionicus DSM 13327</name>
    <dbReference type="NCBI Taxonomy" id="1123291"/>
    <lineage>
        <taxon>Bacteria</taxon>
        <taxon>Bacillati</taxon>
        <taxon>Bacillota</taxon>
        <taxon>Negativicutes</taxon>
        <taxon>Selenomonadales</taxon>
        <taxon>Sporomusaceae</taxon>
        <taxon>Pelosinus</taxon>
    </lineage>
</organism>
<protein>
    <recommendedName>
        <fullName evidence="3">Copper amine oxidase N-terminal domain-containing protein</fullName>
    </recommendedName>
</protein>
<accession>A0A1I4HXW7</accession>
<dbReference type="AlphaFoldDB" id="A0A1I4HXW7"/>
<proteinExistence type="predicted"/>
<name>A0A1I4HXW7_9FIRM</name>
<evidence type="ECO:0000313" key="1">
    <source>
        <dbReference type="EMBL" id="SFL46451.1"/>
    </source>
</evidence>
<reference evidence="2" key="1">
    <citation type="submission" date="2016-10" db="EMBL/GenBank/DDBJ databases">
        <authorList>
            <person name="Varghese N."/>
            <person name="Submissions S."/>
        </authorList>
    </citation>
    <scope>NUCLEOTIDE SEQUENCE [LARGE SCALE GENOMIC DNA]</scope>
    <source>
        <strain evidence="2">DSM 13327</strain>
    </source>
</reference>
<dbReference type="Proteomes" id="UP000199520">
    <property type="component" value="Unassembled WGS sequence"/>
</dbReference>
<evidence type="ECO:0008006" key="3">
    <source>
        <dbReference type="Google" id="ProtNLM"/>
    </source>
</evidence>
<dbReference type="RefSeq" id="WP_090933164.1">
    <property type="nucleotide sequence ID" value="NZ_FOTS01000005.1"/>
</dbReference>
<dbReference type="OrthoDB" id="1675044at2"/>
<gene>
    <name evidence="1" type="ORF">SAMN04490355_100599</name>
</gene>
<dbReference type="STRING" id="1123291.SAMN04490355_100599"/>
<keyword evidence="2" id="KW-1185">Reference proteome</keyword>
<dbReference type="EMBL" id="FOTS01000005">
    <property type="protein sequence ID" value="SFL46451.1"/>
    <property type="molecule type" value="Genomic_DNA"/>
</dbReference>